<dbReference type="Pfam" id="PF07804">
    <property type="entry name" value="HipA_C"/>
    <property type="match status" value="1"/>
</dbReference>
<gene>
    <name evidence="4" type="ORF">QLS71_011675</name>
</gene>
<dbReference type="InterPro" id="IPR012893">
    <property type="entry name" value="HipA-like_C"/>
</dbReference>
<keyword evidence="2" id="KW-0418">Kinase</keyword>
<dbReference type="EMBL" id="CP155618">
    <property type="protein sequence ID" value="XBL16265.1"/>
    <property type="molecule type" value="Genomic_DNA"/>
</dbReference>
<evidence type="ECO:0000259" key="3">
    <source>
        <dbReference type="Pfam" id="PF07804"/>
    </source>
</evidence>
<evidence type="ECO:0000256" key="2">
    <source>
        <dbReference type="ARBA" id="ARBA00022777"/>
    </source>
</evidence>
<keyword evidence="5" id="KW-1185">Reference proteome</keyword>
<protein>
    <submittedName>
        <fullName evidence="4">HipA domain-containing protein</fullName>
    </submittedName>
</protein>
<sequence length="105" mass="11729">MSNTDDHLRNHGFILTSLGWVLSPAYDLNPSIDKDGLALNIDTDNNALDYDLAKSVGVFFRLTKEQMDSIITEVKAVVSTWKNEADKIGITKREQSIMAKAFNIL</sequence>
<keyword evidence="1" id="KW-0808">Transferase</keyword>
<evidence type="ECO:0000313" key="4">
    <source>
        <dbReference type="EMBL" id="XBL16265.1"/>
    </source>
</evidence>
<dbReference type="Proteomes" id="UP001224325">
    <property type="component" value="Chromosome"/>
</dbReference>
<dbReference type="KEGG" id="mlil:QLS71_011675"/>
<organism evidence="4 5">
    <name type="scientific">Mariniflexile litorale</name>
    <dbReference type="NCBI Taxonomy" id="3045158"/>
    <lineage>
        <taxon>Bacteria</taxon>
        <taxon>Pseudomonadati</taxon>
        <taxon>Bacteroidota</taxon>
        <taxon>Flavobacteriia</taxon>
        <taxon>Flavobacteriales</taxon>
        <taxon>Flavobacteriaceae</taxon>
        <taxon>Mariniflexile</taxon>
    </lineage>
</organism>
<dbReference type="RefSeq" id="WP_308993520.1">
    <property type="nucleotide sequence ID" value="NZ_CP155618.1"/>
</dbReference>
<dbReference type="AlphaFoldDB" id="A0AAU7ELD1"/>
<feature type="domain" description="HipA-like C-terminal" evidence="3">
    <location>
        <begin position="1"/>
        <end position="81"/>
    </location>
</feature>
<proteinExistence type="predicted"/>
<reference evidence="4" key="1">
    <citation type="submission" date="2024-04" db="EMBL/GenBank/DDBJ databases">
        <title>Mariniflexile litorale, isolated from the shallow sediments of the Sea of Japan.</title>
        <authorList>
            <person name="Romanenko L."/>
            <person name="Isaeva M."/>
        </authorList>
    </citation>
    <scope>NUCLEOTIDE SEQUENCE [LARGE SCALE GENOMIC DNA]</scope>
    <source>
        <strain evidence="4">KMM 9835</strain>
    </source>
</reference>
<accession>A0AAU7ELD1</accession>
<dbReference type="GO" id="GO:0016301">
    <property type="term" value="F:kinase activity"/>
    <property type="evidence" value="ECO:0007669"/>
    <property type="project" value="UniProtKB-KW"/>
</dbReference>
<evidence type="ECO:0000313" key="5">
    <source>
        <dbReference type="Proteomes" id="UP001224325"/>
    </source>
</evidence>
<evidence type="ECO:0000256" key="1">
    <source>
        <dbReference type="ARBA" id="ARBA00022679"/>
    </source>
</evidence>
<name>A0AAU7ELD1_9FLAO</name>